<dbReference type="Gene3D" id="3.30.9.10">
    <property type="entry name" value="D-Amino Acid Oxidase, subunit A, domain 2"/>
    <property type="match status" value="1"/>
</dbReference>
<gene>
    <name evidence="7" type="ORF">GND95_10990</name>
</gene>
<evidence type="ECO:0000259" key="6">
    <source>
        <dbReference type="PROSITE" id="PS51296"/>
    </source>
</evidence>
<dbReference type="PROSITE" id="PS51296">
    <property type="entry name" value="RIESKE"/>
    <property type="match status" value="1"/>
</dbReference>
<dbReference type="InterPro" id="IPR017941">
    <property type="entry name" value="Rieske_2Fe-2S"/>
</dbReference>
<evidence type="ECO:0000256" key="5">
    <source>
        <dbReference type="ARBA" id="ARBA00023157"/>
    </source>
</evidence>
<dbReference type="GO" id="GO:0016020">
    <property type="term" value="C:membrane"/>
    <property type="evidence" value="ECO:0007669"/>
    <property type="project" value="InterPro"/>
</dbReference>
<keyword evidence="2" id="KW-0479">Metal-binding</keyword>
<dbReference type="GO" id="GO:0046872">
    <property type="term" value="F:metal ion binding"/>
    <property type="evidence" value="ECO:0007669"/>
    <property type="project" value="UniProtKB-KW"/>
</dbReference>
<dbReference type="Pfam" id="PF00355">
    <property type="entry name" value="Rieske"/>
    <property type="match status" value="1"/>
</dbReference>
<dbReference type="SUPFAM" id="SSF51905">
    <property type="entry name" value="FAD/NAD(P)-binding domain"/>
    <property type="match status" value="1"/>
</dbReference>
<sequence length="511" mass="58023">MHVGEDNMVKEKSNSYWIASTKETNYPKLSEDLSVDVAIIGGGMVGISCAYYLKNEGFKVAVIEAKRIAEGVTGNTTAKITAQHHLIYDSLIRKFGEEIAQQYASANIWAIEEIAKIIEQNNIDCDFIRQPAYIYTQSEDYIKQIEDEVKAAQKLGIKASFDTSLSLPFPIKGAVRFDHQAQFHPRKYLLPLAEKIPGEGSFIFENTRMKNIEGENPYTVITDSGKITATYVIIASHFPVYDHFGFYFARMYESRTYALAMKIKEKFPGGMYLSAESPSRSLRSQPYEDGELVLLVGEEHKTGQHKEAAEHYRKLQEFAYEHYNVETILYHWSTQDCMPIDDIPYIGRITSTAANMYVATGFKKWGMTHSIIGAALIRDQIMNRQNPWEEVYDPSRFTPLQSIKKFFEINADVAKELISGKLEIPEDTLRDLKEEEGSAIEIEGRRIGAYKDDKGEIHLVDPTCSHMGCELKWNDAEKTWDCPCHGSRFTYTGEVIEGPAVNSLKRIKLGE</sequence>
<comment type="caution">
    <text evidence="7">The sequence shown here is derived from an EMBL/GenBank/DDBJ whole genome shotgun (WGS) entry which is preliminary data.</text>
</comment>
<proteinExistence type="predicted"/>
<dbReference type="GO" id="GO:0005737">
    <property type="term" value="C:cytoplasm"/>
    <property type="evidence" value="ECO:0007669"/>
    <property type="project" value="TreeGrafter"/>
</dbReference>
<dbReference type="Gene3D" id="2.102.10.10">
    <property type="entry name" value="Rieske [2Fe-2S] iron-sulphur domain"/>
    <property type="match status" value="1"/>
</dbReference>
<dbReference type="InterPro" id="IPR006076">
    <property type="entry name" value="FAD-dep_OxRdtase"/>
</dbReference>
<dbReference type="GO" id="GO:0051537">
    <property type="term" value="F:2 iron, 2 sulfur cluster binding"/>
    <property type="evidence" value="ECO:0007669"/>
    <property type="project" value="UniProtKB-KW"/>
</dbReference>
<keyword evidence="4" id="KW-0411">Iron-sulfur</keyword>
<evidence type="ECO:0000256" key="4">
    <source>
        <dbReference type="ARBA" id="ARBA00023014"/>
    </source>
</evidence>
<evidence type="ECO:0000313" key="7">
    <source>
        <dbReference type="EMBL" id="KAE9632031.1"/>
    </source>
</evidence>
<evidence type="ECO:0000256" key="1">
    <source>
        <dbReference type="ARBA" id="ARBA00022714"/>
    </source>
</evidence>
<dbReference type="SUPFAM" id="SSF50022">
    <property type="entry name" value="ISP domain"/>
    <property type="match status" value="1"/>
</dbReference>
<evidence type="ECO:0000256" key="3">
    <source>
        <dbReference type="ARBA" id="ARBA00023004"/>
    </source>
</evidence>
<dbReference type="AlphaFoldDB" id="A0A7C8LSF1"/>
<dbReference type="InterPro" id="IPR005805">
    <property type="entry name" value="Rieske_Fe-S_prot_C"/>
</dbReference>
<dbReference type="FunFam" id="2.102.10.10:FF:000014">
    <property type="entry name" value="Oxidoreductase, FAD dependent"/>
    <property type="match status" value="1"/>
</dbReference>
<keyword evidence="5" id="KW-1015">Disulfide bond</keyword>
<evidence type="ECO:0000256" key="2">
    <source>
        <dbReference type="ARBA" id="ARBA00022723"/>
    </source>
</evidence>
<dbReference type="Gene3D" id="3.50.50.60">
    <property type="entry name" value="FAD/NAD(P)-binding domain"/>
    <property type="match status" value="1"/>
</dbReference>
<dbReference type="OrthoDB" id="9767869at2"/>
<keyword evidence="1" id="KW-0001">2Fe-2S</keyword>
<dbReference type="InterPro" id="IPR036188">
    <property type="entry name" value="FAD/NAD-bd_sf"/>
</dbReference>
<organism evidence="7 8">
    <name type="scientific">Defluviitalea raffinosedens</name>
    <dbReference type="NCBI Taxonomy" id="1450156"/>
    <lineage>
        <taxon>Bacteria</taxon>
        <taxon>Bacillati</taxon>
        <taxon>Bacillota</taxon>
        <taxon>Clostridia</taxon>
        <taxon>Lachnospirales</taxon>
        <taxon>Defluviitaleaceae</taxon>
        <taxon>Defluviitalea</taxon>
    </lineage>
</organism>
<keyword evidence="3" id="KW-0408">Iron</keyword>
<dbReference type="Proteomes" id="UP000483018">
    <property type="component" value="Unassembled WGS sequence"/>
</dbReference>
<dbReference type="GO" id="GO:0016705">
    <property type="term" value="F:oxidoreductase activity, acting on paired donors, with incorporation or reduction of molecular oxygen"/>
    <property type="evidence" value="ECO:0007669"/>
    <property type="project" value="UniProtKB-ARBA"/>
</dbReference>
<protein>
    <submittedName>
        <fullName evidence="7">FAD-dependent oxidoreductase</fullName>
    </submittedName>
</protein>
<dbReference type="InterPro" id="IPR038010">
    <property type="entry name" value="YhfW_C"/>
</dbReference>
<keyword evidence="8" id="KW-1185">Reference proteome</keyword>
<dbReference type="GO" id="GO:0004497">
    <property type="term" value="F:monooxygenase activity"/>
    <property type="evidence" value="ECO:0007669"/>
    <property type="project" value="UniProtKB-ARBA"/>
</dbReference>
<dbReference type="CDD" id="cd03477">
    <property type="entry name" value="Rieske_YhfW_C"/>
    <property type="match status" value="1"/>
</dbReference>
<dbReference type="Pfam" id="PF01266">
    <property type="entry name" value="DAO"/>
    <property type="match status" value="1"/>
</dbReference>
<dbReference type="InterPro" id="IPR036922">
    <property type="entry name" value="Rieske_2Fe-2S_sf"/>
</dbReference>
<accession>A0A7C8LSF1</accession>
<reference evidence="7 8" key="1">
    <citation type="submission" date="2019-12" db="EMBL/GenBank/DDBJ databases">
        <title>Defluviitalea raffinosedens, isolated from a biogas fermenter, genome sequencing and characterization.</title>
        <authorList>
            <person name="Rettenmaier R."/>
            <person name="Schneider M."/>
            <person name="Neuhaus K."/>
            <person name="Liebl W."/>
            <person name="Zverlov V."/>
        </authorList>
    </citation>
    <scope>NUCLEOTIDE SEQUENCE [LARGE SCALE GENOMIC DNA]</scope>
    <source>
        <strain evidence="7 8">249c-K6</strain>
    </source>
</reference>
<dbReference type="PANTHER" id="PTHR13847">
    <property type="entry name" value="SARCOSINE DEHYDROGENASE-RELATED"/>
    <property type="match status" value="1"/>
</dbReference>
<dbReference type="PANTHER" id="PTHR13847:SF274">
    <property type="entry name" value="RIESKE 2FE-2S IRON-SULFUR PROTEIN YHFW-RELATED"/>
    <property type="match status" value="1"/>
</dbReference>
<name>A0A7C8LSF1_9FIRM</name>
<feature type="domain" description="Rieske" evidence="6">
    <location>
        <begin position="424"/>
        <end position="511"/>
    </location>
</feature>
<dbReference type="PRINTS" id="PR00162">
    <property type="entry name" value="RIESKE"/>
</dbReference>
<evidence type="ECO:0000313" key="8">
    <source>
        <dbReference type="Proteomes" id="UP000483018"/>
    </source>
</evidence>
<dbReference type="EMBL" id="WSLF01000011">
    <property type="protein sequence ID" value="KAE9632031.1"/>
    <property type="molecule type" value="Genomic_DNA"/>
</dbReference>